<dbReference type="EMBL" id="HBIA01000382">
    <property type="protein sequence ID" value="CAE0228415.1"/>
    <property type="molecule type" value="Transcribed_RNA"/>
</dbReference>
<reference evidence="2" key="1">
    <citation type="submission" date="2021-01" db="EMBL/GenBank/DDBJ databases">
        <authorList>
            <person name="Corre E."/>
            <person name="Pelletier E."/>
            <person name="Niang G."/>
            <person name="Scheremetjew M."/>
            <person name="Finn R."/>
            <person name="Kale V."/>
            <person name="Holt S."/>
            <person name="Cochrane G."/>
            <person name="Meng A."/>
            <person name="Brown T."/>
            <person name="Cohen L."/>
        </authorList>
    </citation>
    <scope>NUCLEOTIDE SEQUENCE</scope>
    <source>
        <strain evidence="2">Ras09</strain>
    </source>
</reference>
<feature type="signal peptide" evidence="1">
    <location>
        <begin position="1"/>
        <end position="25"/>
    </location>
</feature>
<organism evidence="2">
    <name type="scientific">Strombidium rassoulzadegani</name>
    <dbReference type="NCBI Taxonomy" id="1082188"/>
    <lineage>
        <taxon>Eukaryota</taxon>
        <taxon>Sar</taxon>
        <taxon>Alveolata</taxon>
        <taxon>Ciliophora</taxon>
        <taxon>Intramacronucleata</taxon>
        <taxon>Spirotrichea</taxon>
        <taxon>Oligotrichia</taxon>
        <taxon>Strombidiidae</taxon>
        <taxon>Strombidium</taxon>
    </lineage>
</organism>
<evidence type="ECO:0000256" key="1">
    <source>
        <dbReference type="SAM" id="SignalP"/>
    </source>
</evidence>
<proteinExistence type="predicted"/>
<protein>
    <submittedName>
        <fullName evidence="2">Uncharacterized protein</fullName>
    </submittedName>
</protein>
<gene>
    <name evidence="2" type="ORF">SRAS04492_LOCUS198</name>
</gene>
<evidence type="ECO:0000313" key="2">
    <source>
        <dbReference type="EMBL" id="CAE0228415.1"/>
    </source>
</evidence>
<dbReference type="AlphaFoldDB" id="A0A7S3FSE3"/>
<accession>A0A7S3FSE3</accession>
<feature type="chain" id="PRO_5030842747" evidence="1">
    <location>
        <begin position="26"/>
        <end position="255"/>
    </location>
</feature>
<name>A0A7S3FSE3_9SPIT</name>
<sequence>MKSMWALPCTLALLASVQLLGQAQGKFEIDQDLLDQSMNYEANHRGIDDGSNMNSWSQFEIGFSEGLLKFYTTSYDLGSEQKQLGCYSEGMELLNAWIRIVVRWIKQELGKGESDKELEDLANIVNLERGEDSREIMTTTAFATLSIQLLYKCNYMATLEGLVLNKMLVDTVYMAPDELPYWVKNVLFFLITTPMLLFTGFDDLLGGLLLYTRLQAHLDFYDLGIVAGKLVRILFQLVYGTQMLWDRMLQYISFN</sequence>
<keyword evidence="1" id="KW-0732">Signal</keyword>